<accession>A0A8J5N444</accession>
<dbReference type="InterPro" id="IPR008978">
    <property type="entry name" value="HSP20-like_chaperone"/>
</dbReference>
<evidence type="ECO:0000256" key="2">
    <source>
        <dbReference type="PROSITE-ProRule" id="PRU00285"/>
    </source>
</evidence>
<dbReference type="SUPFAM" id="SSF49764">
    <property type="entry name" value="HSP20-like chaperones"/>
    <property type="match status" value="1"/>
</dbReference>
<dbReference type="PROSITE" id="PS01031">
    <property type="entry name" value="SHSP"/>
    <property type="match status" value="1"/>
</dbReference>
<dbReference type="PANTHER" id="PTHR45640:SF13">
    <property type="entry name" value="HEAT SHOCK PROTEIN 22-RELATED"/>
    <property type="match status" value="1"/>
</dbReference>
<dbReference type="Gene3D" id="2.60.40.790">
    <property type="match status" value="1"/>
</dbReference>
<dbReference type="GO" id="GO:0005634">
    <property type="term" value="C:nucleus"/>
    <property type="evidence" value="ECO:0007669"/>
    <property type="project" value="TreeGrafter"/>
</dbReference>
<dbReference type="InterPro" id="IPR002068">
    <property type="entry name" value="A-crystallin/Hsp20_dom"/>
</dbReference>
<dbReference type="GO" id="GO:0042026">
    <property type="term" value="P:protein refolding"/>
    <property type="evidence" value="ECO:0007669"/>
    <property type="project" value="TreeGrafter"/>
</dbReference>
<name>A0A8J5N444_HOMAM</name>
<dbReference type="InterPro" id="IPR001436">
    <property type="entry name" value="Alpha-crystallin/sHSP_animal"/>
</dbReference>
<evidence type="ECO:0000313" key="5">
    <source>
        <dbReference type="EMBL" id="KAG7172654.1"/>
    </source>
</evidence>
<reference evidence="5" key="1">
    <citation type="journal article" date="2021" name="Sci. Adv.">
        <title>The American lobster genome reveals insights on longevity, neural, and immune adaptations.</title>
        <authorList>
            <person name="Polinski J.M."/>
            <person name="Zimin A.V."/>
            <person name="Clark K.F."/>
            <person name="Kohn A.B."/>
            <person name="Sadowski N."/>
            <person name="Timp W."/>
            <person name="Ptitsyn A."/>
            <person name="Khanna P."/>
            <person name="Romanova D.Y."/>
            <person name="Williams P."/>
            <person name="Greenwood S.J."/>
            <person name="Moroz L.L."/>
            <person name="Walt D.R."/>
            <person name="Bodnar A.G."/>
        </authorList>
    </citation>
    <scope>NUCLEOTIDE SEQUENCE</scope>
    <source>
        <strain evidence="5">GMGI-L3</strain>
    </source>
</reference>
<keyword evidence="1" id="KW-0346">Stress response</keyword>
<comment type="similarity">
    <text evidence="2 3">Belongs to the small heat shock protein (HSP20) family.</text>
</comment>
<evidence type="ECO:0000259" key="4">
    <source>
        <dbReference type="PROSITE" id="PS01031"/>
    </source>
</evidence>
<dbReference type="PRINTS" id="PR00299">
    <property type="entry name" value="ACRYSTALLIN"/>
</dbReference>
<evidence type="ECO:0000256" key="3">
    <source>
        <dbReference type="RuleBase" id="RU003616"/>
    </source>
</evidence>
<organism evidence="5 6">
    <name type="scientific">Homarus americanus</name>
    <name type="common">American lobster</name>
    <dbReference type="NCBI Taxonomy" id="6706"/>
    <lineage>
        <taxon>Eukaryota</taxon>
        <taxon>Metazoa</taxon>
        <taxon>Ecdysozoa</taxon>
        <taxon>Arthropoda</taxon>
        <taxon>Crustacea</taxon>
        <taxon>Multicrustacea</taxon>
        <taxon>Malacostraca</taxon>
        <taxon>Eumalacostraca</taxon>
        <taxon>Eucarida</taxon>
        <taxon>Decapoda</taxon>
        <taxon>Pleocyemata</taxon>
        <taxon>Astacidea</taxon>
        <taxon>Nephropoidea</taxon>
        <taxon>Nephropidae</taxon>
        <taxon>Homarus</taxon>
    </lineage>
</organism>
<dbReference type="Pfam" id="PF00011">
    <property type="entry name" value="HSP20"/>
    <property type="match status" value="1"/>
</dbReference>
<dbReference type="AlphaFoldDB" id="A0A8J5N444"/>
<protein>
    <submittedName>
        <fullName evidence="5">Alpha-crystallin B chain-like</fullName>
    </submittedName>
</protein>
<proteinExistence type="inferred from homology"/>
<dbReference type="EMBL" id="JAHLQT010010484">
    <property type="protein sequence ID" value="KAG7172654.1"/>
    <property type="molecule type" value="Genomic_DNA"/>
</dbReference>
<comment type="caution">
    <text evidence="5">The sequence shown here is derived from an EMBL/GenBank/DDBJ whole genome shotgun (WGS) entry which is preliminary data.</text>
</comment>
<keyword evidence="6" id="KW-1185">Reference proteome</keyword>
<dbReference type="GO" id="GO:0009408">
    <property type="term" value="P:response to heat"/>
    <property type="evidence" value="ECO:0007669"/>
    <property type="project" value="TreeGrafter"/>
</dbReference>
<sequence length="185" mass="21595">MSRQIPMMYRDPFFRDFWGDRGDFFTDRREQVFDRPSKVFDQDVSAPSASLYTRCRRPPKERSGISTMCQEKNKFTMSLDVQQFKPEELKVRVVEGVVEVEGKHEQRPDEHGTISRHFVSPWSLPNQHSATSPSARLRNPLRCEVAPVIVDKMASRKTMVLSDTTLLLPRCFLQSLCRFQDAFYN</sequence>
<dbReference type="GO" id="GO:0005737">
    <property type="term" value="C:cytoplasm"/>
    <property type="evidence" value="ECO:0007669"/>
    <property type="project" value="TreeGrafter"/>
</dbReference>
<dbReference type="Proteomes" id="UP000747542">
    <property type="component" value="Unassembled WGS sequence"/>
</dbReference>
<dbReference type="GO" id="GO:0051082">
    <property type="term" value="F:unfolded protein binding"/>
    <property type="evidence" value="ECO:0007669"/>
    <property type="project" value="TreeGrafter"/>
</dbReference>
<gene>
    <name evidence="5" type="primary">CRYAB-L</name>
    <name evidence="5" type="ORF">Hamer_G006871</name>
</gene>
<evidence type="ECO:0000313" key="6">
    <source>
        <dbReference type="Proteomes" id="UP000747542"/>
    </source>
</evidence>
<evidence type="ECO:0000256" key="1">
    <source>
        <dbReference type="ARBA" id="ARBA00023016"/>
    </source>
</evidence>
<feature type="domain" description="SHSP" evidence="4">
    <location>
        <begin position="56"/>
        <end position="163"/>
    </location>
</feature>
<dbReference type="PANTHER" id="PTHR45640">
    <property type="entry name" value="HEAT SHOCK PROTEIN HSP-12.2-RELATED"/>
    <property type="match status" value="1"/>
</dbReference>